<dbReference type="STRING" id="926571.NVIE_021150"/>
<dbReference type="SMART" id="SM00654">
    <property type="entry name" value="eIF6"/>
    <property type="match status" value="1"/>
</dbReference>
<sequence length="221" mass="23663">MAIYRYTVYKSPNIGIFVRANDKVMLIPHGFAETKTEKLSEYLQVDEVHASVAGTRLLGPMTVMNNNGILLPPIAEEDEVQFLRERTRLKVERVKSRFTAVGNLIAANDNGAIVSPLLESEADEQVRDVLGVPAHRMEVGGFVQAGSMIVATNAGAGVHPKATEDEVKAVSEALQVPAEPLTINGGVPFLSSGIVANTKAVVVGSLTSGPELIMLSRIFQA</sequence>
<protein>
    <recommendedName>
        <fullName evidence="3">Translation initiation factor 6</fullName>
        <shortName evidence="3">aIF-6</shortName>
    </recommendedName>
</protein>
<dbReference type="KEGG" id="nvn:NVIE_021150"/>
<organism evidence="4 5">
    <name type="scientific">Nitrososphaera viennensis EN76</name>
    <dbReference type="NCBI Taxonomy" id="926571"/>
    <lineage>
        <taxon>Archaea</taxon>
        <taxon>Nitrososphaerota</taxon>
        <taxon>Nitrososphaeria</taxon>
        <taxon>Nitrososphaerales</taxon>
        <taxon>Nitrososphaeraceae</taxon>
        <taxon>Nitrososphaera</taxon>
    </lineage>
</organism>
<keyword evidence="1 3" id="KW-0396">Initiation factor</keyword>
<gene>
    <name evidence="4" type="primary">eIF-6</name>
    <name evidence="3" type="synonym">eif6</name>
    <name evidence="4" type="ORF">NVIE_021150</name>
</gene>
<accession>A0A060HTC3</accession>
<dbReference type="AlphaFoldDB" id="A0A060HTC3"/>
<keyword evidence="2 3" id="KW-0648">Protein biosynthesis</keyword>
<dbReference type="GO" id="GO:0043022">
    <property type="term" value="F:ribosome binding"/>
    <property type="evidence" value="ECO:0007669"/>
    <property type="project" value="InterPro"/>
</dbReference>
<proteinExistence type="inferred from homology"/>
<dbReference type="GO" id="GO:0003743">
    <property type="term" value="F:translation initiation factor activity"/>
    <property type="evidence" value="ECO:0007669"/>
    <property type="project" value="UniProtKB-UniRule"/>
</dbReference>
<name>A0A060HTC3_9ARCH</name>
<dbReference type="Pfam" id="PF01912">
    <property type="entry name" value="eIF-6"/>
    <property type="match status" value="1"/>
</dbReference>
<comment type="similarity">
    <text evidence="3">Belongs to the eIF-6 family.</text>
</comment>
<evidence type="ECO:0000256" key="3">
    <source>
        <dbReference type="HAMAP-Rule" id="MF_00032"/>
    </source>
</evidence>
<dbReference type="HOGENOM" id="CLU_071894_1_0_2"/>
<dbReference type="Gene3D" id="3.75.10.10">
    <property type="entry name" value="L-arginine/glycine Amidinotransferase, Chain A"/>
    <property type="match status" value="1"/>
</dbReference>
<keyword evidence="5" id="KW-1185">Reference proteome</keyword>
<dbReference type="PIRSF" id="PIRSF006413">
    <property type="entry name" value="IF-6"/>
    <property type="match status" value="1"/>
</dbReference>
<dbReference type="RefSeq" id="WP_075055144.1">
    <property type="nucleotide sequence ID" value="NZ_CP007536.1"/>
</dbReference>
<dbReference type="GO" id="GO:0042256">
    <property type="term" value="P:cytosolic ribosome assembly"/>
    <property type="evidence" value="ECO:0007669"/>
    <property type="project" value="InterPro"/>
</dbReference>
<dbReference type="Proteomes" id="UP000027093">
    <property type="component" value="Chromosome"/>
</dbReference>
<dbReference type="EMBL" id="CP007536">
    <property type="protein sequence ID" value="AIC16377.1"/>
    <property type="molecule type" value="Genomic_DNA"/>
</dbReference>
<dbReference type="HAMAP" id="MF_00032">
    <property type="entry name" value="eIF_6"/>
    <property type="match status" value="1"/>
</dbReference>
<dbReference type="GeneID" id="74947358"/>
<evidence type="ECO:0000313" key="4">
    <source>
        <dbReference type="EMBL" id="AIC16377.1"/>
    </source>
</evidence>
<reference evidence="4 5" key="1">
    <citation type="journal article" date="2014" name="Int. J. Syst. Evol. Microbiol.">
        <title>Nitrososphaera viennensis gen. nov., sp. nov., an aerobic and mesophilic, ammonia-oxidizing archaeon from soil and a member of the archaeal phylum Thaumarchaeota.</title>
        <authorList>
            <person name="Stieglmeier M."/>
            <person name="Klingl A."/>
            <person name="Alves R.J."/>
            <person name="Rittmann S.K."/>
            <person name="Melcher M."/>
            <person name="Leisch N."/>
            <person name="Schleper C."/>
        </authorList>
    </citation>
    <scope>NUCLEOTIDE SEQUENCE [LARGE SCALE GENOMIC DNA]</scope>
    <source>
        <strain evidence="4">EN76</strain>
    </source>
</reference>
<comment type="function">
    <text evidence="3">Binds to the 50S ribosomal subunit and prevents its association with the 30S ribosomal subunit to form the 70S initiation complex.</text>
</comment>
<evidence type="ECO:0000256" key="1">
    <source>
        <dbReference type="ARBA" id="ARBA00022540"/>
    </source>
</evidence>
<dbReference type="PANTHER" id="PTHR10784">
    <property type="entry name" value="TRANSLATION INITIATION FACTOR 6"/>
    <property type="match status" value="1"/>
</dbReference>
<evidence type="ECO:0000313" key="5">
    <source>
        <dbReference type="Proteomes" id="UP000027093"/>
    </source>
</evidence>
<dbReference type="InterPro" id="IPR002769">
    <property type="entry name" value="eIF6"/>
</dbReference>
<evidence type="ECO:0000256" key="2">
    <source>
        <dbReference type="ARBA" id="ARBA00022917"/>
    </source>
</evidence>
<dbReference type="SUPFAM" id="SSF55909">
    <property type="entry name" value="Pentein"/>
    <property type="match status" value="1"/>
</dbReference>
<dbReference type="OrthoDB" id="33582at2157"/>
<dbReference type="NCBIfam" id="TIGR00323">
    <property type="entry name" value="eIF-6"/>
    <property type="match status" value="1"/>
</dbReference>